<dbReference type="CDD" id="cd01902">
    <property type="entry name" value="Ntn_CGH"/>
    <property type="match status" value="1"/>
</dbReference>
<proteinExistence type="inferred from homology"/>
<name>A0A1Q9ED01_SYMMI</name>
<dbReference type="PANTHER" id="PTHR35527:SF2">
    <property type="entry name" value="HYDROLASE"/>
    <property type="match status" value="1"/>
</dbReference>
<evidence type="ECO:0000256" key="1">
    <source>
        <dbReference type="ARBA" id="ARBA00006625"/>
    </source>
</evidence>
<sequence>MPSCHIEALAPFHSASFVSADQEEWSAANDATWQGRLGIQGQVNANNAAELLRLAYLQSRKMRKITSVAAVRASEAHGVVAYLQDVTDPGLEGGGAGGDMMSKIGPMAGGGNNEPLKWQIDSGAGFLRDAVPGEGGGGLLDSGMSLAKGLLSKKSLGKTGKAIGGMLGLGGGGGGGGDPPKGCSRAVYEDAAGHFYTGRTMDWTEPTKAKIWAFPKGMKRDGGVGAGSLEWTSKWSSVVTSMYDIASVDGMNEKGLVGSMLYLVETDYGNEHRGDQKKLSVGAWMQYVLDSFATVPEAVSALQSDALNIIAPDLPSGDACAAHLALSDASNGSAIFEYIAGRLVIHNGSQYKVMTNSPPYDQQLALTAYWEGVGGNTFLPGTHRAADRFARLSFNLHAVPKANTPEVAVATAFSLVRSISVPLGLADPHHPNLASTRWRSVTDHTHGKYYFDSVINPSVFWVDLDNIDFTGVDFQAYKMQKQLRLTIDYARRAVLTAAQLEDSIGKASALANQTVGSSAQFLNLPGFPPAGLWRPPPPKGFGERPSDMAPAFLDFMYQVPWKERVAAGPNSVLNIADPYSEPGGPAGREVHDFFGSPPLPAPAGEDPDASDPAGAAGSAMSGLAGAAGAAGLAKAL</sequence>
<evidence type="ECO:0000256" key="2">
    <source>
        <dbReference type="ARBA" id="ARBA00022801"/>
    </source>
</evidence>
<feature type="region of interest" description="Disordered" evidence="3">
    <location>
        <begin position="584"/>
        <end position="621"/>
    </location>
</feature>
<dbReference type="PANTHER" id="PTHR35527">
    <property type="entry name" value="CHOLOYLGLYCINE HYDROLASE"/>
    <property type="match status" value="1"/>
</dbReference>
<dbReference type="OrthoDB" id="63199at2759"/>
<evidence type="ECO:0000259" key="4">
    <source>
        <dbReference type="Pfam" id="PF02275"/>
    </source>
</evidence>
<gene>
    <name evidence="5" type="primary">cbh</name>
    <name evidence="5" type="ORF">AK812_SmicGene11590</name>
</gene>
<feature type="domain" description="Choloylglycine hydrolase/NAAA C-terminal" evidence="4">
    <location>
        <begin position="183"/>
        <end position="469"/>
    </location>
</feature>
<dbReference type="GO" id="GO:0016787">
    <property type="term" value="F:hydrolase activity"/>
    <property type="evidence" value="ECO:0007669"/>
    <property type="project" value="UniProtKB-KW"/>
</dbReference>
<evidence type="ECO:0000256" key="3">
    <source>
        <dbReference type="SAM" id="MobiDB-lite"/>
    </source>
</evidence>
<keyword evidence="6" id="KW-1185">Reference proteome</keyword>
<dbReference type="Pfam" id="PF02275">
    <property type="entry name" value="CBAH"/>
    <property type="match status" value="1"/>
</dbReference>
<dbReference type="InterPro" id="IPR029055">
    <property type="entry name" value="Ntn_hydrolases_N"/>
</dbReference>
<dbReference type="InterPro" id="IPR052193">
    <property type="entry name" value="Peptidase_C59"/>
</dbReference>
<dbReference type="AlphaFoldDB" id="A0A1Q9ED01"/>
<dbReference type="Proteomes" id="UP000186817">
    <property type="component" value="Unassembled WGS sequence"/>
</dbReference>
<dbReference type="EMBL" id="LSRX01000190">
    <property type="protein sequence ID" value="OLQ05261.1"/>
    <property type="molecule type" value="Genomic_DNA"/>
</dbReference>
<comment type="similarity">
    <text evidence="1">Belongs to the peptidase C59 family.</text>
</comment>
<evidence type="ECO:0000313" key="6">
    <source>
        <dbReference type="Proteomes" id="UP000186817"/>
    </source>
</evidence>
<comment type="caution">
    <text evidence="5">The sequence shown here is derived from an EMBL/GenBank/DDBJ whole genome shotgun (WGS) entry which is preliminary data.</text>
</comment>
<dbReference type="SUPFAM" id="SSF56235">
    <property type="entry name" value="N-terminal nucleophile aminohydrolases (Ntn hydrolases)"/>
    <property type="match status" value="1"/>
</dbReference>
<protein>
    <submittedName>
        <fullName evidence="5">Choloylglycine hydrolase</fullName>
    </submittedName>
</protein>
<dbReference type="InterPro" id="IPR029132">
    <property type="entry name" value="CBAH/NAAA_C"/>
</dbReference>
<dbReference type="Gene3D" id="3.60.60.10">
    <property type="entry name" value="Penicillin V Acylase, Chain A"/>
    <property type="match status" value="1"/>
</dbReference>
<reference evidence="5 6" key="1">
    <citation type="submission" date="2016-02" db="EMBL/GenBank/DDBJ databases">
        <title>Genome analysis of coral dinoflagellate symbionts highlights evolutionary adaptations to a symbiotic lifestyle.</title>
        <authorList>
            <person name="Aranda M."/>
            <person name="Li Y."/>
            <person name="Liew Y.J."/>
            <person name="Baumgarten S."/>
            <person name="Simakov O."/>
            <person name="Wilson M."/>
            <person name="Piel J."/>
            <person name="Ashoor H."/>
            <person name="Bougouffa S."/>
            <person name="Bajic V.B."/>
            <person name="Ryu T."/>
            <person name="Ravasi T."/>
            <person name="Bayer T."/>
            <person name="Micklem G."/>
            <person name="Kim H."/>
            <person name="Bhak J."/>
            <person name="Lajeunesse T.C."/>
            <person name="Voolstra C.R."/>
        </authorList>
    </citation>
    <scope>NUCLEOTIDE SEQUENCE [LARGE SCALE GENOMIC DNA]</scope>
    <source>
        <strain evidence="5 6">CCMP2467</strain>
    </source>
</reference>
<evidence type="ECO:0000313" key="5">
    <source>
        <dbReference type="EMBL" id="OLQ05261.1"/>
    </source>
</evidence>
<accession>A0A1Q9ED01</accession>
<keyword evidence="2 5" id="KW-0378">Hydrolase</keyword>
<feature type="compositionally biased region" description="Low complexity" evidence="3">
    <location>
        <begin position="610"/>
        <end position="621"/>
    </location>
</feature>
<organism evidence="5 6">
    <name type="scientific">Symbiodinium microadriaticum</name>
    <name type="common">Dinoflagellate</name>
    <name type="synonym">Zooxanthella microadriatica</name>
    <dbReference type="NCBI Taxonomy" id="2951"/>
    <lineage>
        <taxon>Eukaryota</taxon>
        <taxon>Sar</taxon>
        <taxon>Alveolata</taxon>
        <taxon>Dinophyceae</taxon>
        <taxon>Suessiales</taxon>
        <taxon>Symbiodiniaceae</taxon>
        <taxon>Symbiodinium</taxon>
    </lineage>
</organism>